<protein>
    <submittedName>
        <fullName evidence="2">Uncharacterized protein</fullName>
    </submittedName>
</protein>
<organism evidence="2 3">
    <name type="scientific">Morchella conica CCBAS932</name>
    <dbReference type="NCBI Taxonomy" id="1392247"/>
    <lineage>
        <taxon>Eukaryota</taxon>
        <taxon>Fungi</taxon>
        <taxon>Dikarya</taxon>
        <taxon>Ascomycota</taxon>
        <taxon>Pezizomycotina</taxon>
        <taxon>Pezizomycetes</taxon>
        <taxon>Pezizales</taxon>
        <taxon>Morchellaceae</taxon>
        <taxon>Morchella</taxon>
    </lineage>
</organism>
<dbReference type="STRING" id="1392247.A0A3N4KNL2"/>
<dbReference type="Proteomes" id="UP000277580">
    <property type="component" value="Unassembled WGS sequence"/>
</dbReference>
<gene>
    <name evidence="2" type="ORF">P167DRAFT_545724</name>
</gene>
<evidence type="ECO:0000313" key="2">
    <source>
        <dbReference type="EMBL" id="RPB12204.1"/>
    </source>
</evidence>
<dbReference type="InterPro" id="IPR025207">
    <property type="entry name" value="Sim4_Fta4"/>
</dbReference>
<sequence length="223" mass="24553">MTTPTASIRDLKKGFISSQLRTLSTPIEPPRSWQSQLPESPAGDLPDSVVAQALYKCNPLPSPSSFPPAPARWLLIMVYSAQALSHVVSQVQDLYEQPQQPDDAEEGVLRRGVDLREAENIALLPDTYPTTTATDNSAADLEQYQELHARLTALSAAVQAQRQRHAYYSHLQGLVEPFRAPVESVQPNLVTRDGALAAELERMRMLAGKLAFAIGRAGWLDIR</sequence>
<dbReference type="InParanoid" id="A0A3N4KNL2"/>
<evidence type="ECO:0000313" key="3">
    <source>
        <dbReference type="Proteomes" id="UP000277580"/>
    </source>
</evidence>
<accession>A0A3N4KNL2</accession>
<dbReference type="PANTHER" id="PTHR42040">
    <property type="entry name" value="INNER KINETOCHORE SUBUNIT FTA4"/>
    <property type="match status" value="1"/>
</dbReference>
<dbReference type="Pfam" id="PF13093">
    <property type="entry name" value="FTA4"/>
    <property type="match status" value="2"/>
</dbReference>
<proteinExistence type="predicted"/>
<dbReference type="OrthoDB" id="21214at2759"/>
<reference evidence="2 3" key="1">
    <citation type="journal article" date="2018" name="Nat. Ecol. Evol.">
        <title>Pezizomycetes genomes reveal the molecular basis of ectomycorrhizal truffle lifestyle.</title>
        <authorList>
            <person name="Murat C."/>
            <person name="Payen T."/>
            <person name="Noel B."/>
            <person name="Kuo A."/>
            <person name="Morin E."/>
            <person name="Chen J."/>
            <person name="Kohler A."/>
            <person name="Krizsan K."/>
            <person name="Balestrini R."/>
            <person name="Da Silva C."/>
            <person name="Montanini B."/>
            <person name="Hainaut M."/>
            <person name="Levati E."/>
            <person name="Barry K.W."/>
            <person name="Belfiori B."/>
            <person name="Cichocki N."/>
            <person name="Clum A."/>
            <person name="Dockter R.B."/>
            <person name="Fauchery L."/>
            <person name="Guy J."/>
            <person name="Iotti M."/>
            <person name="Le Tacon F."/>
            <person name="Lindquist E.A."/>
            <person name="Lipzen A."/>
            <person name="Malagnac F."/>
            <person name="Mello A."/>
            <person name="Molinier V."/>
            <person name="Miyauchi S."/>
            <person name="Poulain J."/>
            <person name="Riccioni C."/>
            <person name="Rubini A."/>
            <person name="Sitrit Y."/>
            <person name="Splivallo R."/>
            <person name="Traeger S."/>
            <person name="Wang M."/>
            <person name="Zifcakova L."/>
            <person name="Wipf D."/>
            <person name="Zambonelli A."/>
            <person name="Paolocci F."/>
            <person name="Nowrousian M."/>
            <person name="Ottonello S."/>
            <person name="Baldrian P."/>
            <person name="Spatafora J.W."/>
            <person name="Henrissat B."/>
            <person name="Nagy L.G."/>
            <person name="Aury J.M."/>
            <person name="Wincker P."/>
            <person name="Grigoriev I.V."/>
            <person name="Bonfante P."/>
            <person name="Martin F.M."/>
        </authorList>
    </citation>
    <scope>NUCLEOTIDE SEQUENCE [LARGE SCALE GENOMIC DNA]</scope>
    <source>
        <strain evidence="2 3">CCBAS932</strain>
    </source>
</reference>
<dbReference type="EMBL" id="ML119130">
    <property type="protein sequence ID" value="RPB12204.1"/>
    <property type="molecule type" value="Genomic_DNA"/>
</dbReference>
<dbReference type="AlphaFoldDB" id="A0A3N4KNL2"/>
<dbReference type="PANTHER" id="PTHR42040:SF1">
    <property type="entry name" value="INNER KINETOCHORE SUBUNIT FTA4"/>
    <property type="match status" value="1"/>
</dbReference>
<dbReference type="GO" id="GO:0031511">
    <property type="term" value="C:Mis6-Sim4 complex"/>
    <property type="evidence" value="ECO:0007669"/>
    <property type="project" value="InterPro"/>
</dbReference>
<name>A0A3N4KNL2_9PEZI</name>
<feature type="region of interest" description="Disordered" evidence="1">
    <location>
        <begin position="20"/>
        <end position="44"/>
    </location>
</feature>
<evidence type="ECO:0000256" key="1">
    <source>
        <dbReference type="SAM" id="MobiDB-lite"/>
    </source>
</evidence>
<keyword evidence="3" id="KW-1185">Reference proteome</keyword>